<keyword evidence="1" id="KW-0472">Membrane</keyword>
<feature type="transmembrane region" description="Helical" evidence="1">
    <location>
        <begin position="69"/>
        <end position="89"/>
    </location>
</feature>
<feature type="transmembrane region" description="Helical" evidence="1">
    <location>
        <begin position="12"/>
        <end position="32"/>
    </location>
</feature>
<comment type="caution">
    <text evidence="2">The sequence shown here is derived from an EMBL/GenBank/DDBJ whole genome shotgun (WGS) entry which is preliminary data.</text>
</comment>
<reference evidence="2 3" key="1">
    <citation type="submission" date="2019-06" db="EMBL/GenBank/DDBJ databases">
        <authorList>
            <person name="Li M."/>
        </authorList>
    </citation>
    <scope>NUCLEOTIDE SEQUENCE [LARGE SCALE GENOMIC DNA]</scope>
    <source>
        <strain evidence="2 3">BGMRC6574</strain>
    </source>
</reference>
<keyword evidence="1" id="KW-1133">Transmembrane helix</keyword>
<dbReference type="RefSeq" id="WP_141166376.1">
    <property type="nucleotide sequence ID" value="NZ_VHLH01000010.1"/>
</dbReference>
<accession>A0A506U5K2</accession>
<sequence length="133" mass="14245">MAKLTTRTTSYGGLLMFVAALAAVVIAIYDFVNTGNGIAYSYGAGLVLVVSVLILLGALVMVFLWNKPAWLSGILYVLLLLGILGNGFAAYMLAAYWLAIAMVVALIGWFVHATIDASEEERAKEAVRKEVLS</sequence>
<evidence type="ECO:0000313" key="2">
    <source>
        <dbReference type="EMBL" id="TPW29633.1"/>
    </source>
</evidence>
<dbReference type="Proteomes" id="UP000320314">
    <property type="component" value="Unassembled WGS sequence"/>
</dbReference>
<dbReference type="EMBL" id="VHLH01000010">
    <property type="protein sequence ID" value="TPW29633.1"/>
    <property type="molecule type" value="Genomic_DNA"/>
</dbReference>
<evidence type="ECO:0000256" key="1">
    <source>
        <dbReference type="SAM" id="Phobius"/>
    </source>
</evidence>
<evidence type="ECO:0000313" key="3">
    <source>
        <dbReference type="Proteomes" id="UP000320314"/>
    </source>
</evidence>
<organism evidence="2 3">
    <name type="scientific">Pararhizobium mangrovi</name>
    <dbReference type="NCBI Taxonomy" id="2590452"/>
    <lineage>
        <taxon>Bacteria</taxon>
        <taxon>Pseudomonadati</taxon>
        <taxon>Pseudomonadota</taxon>
        <taxon>Alphaproteobacteria</taxon>
        <taxon>Hyphomicrobiales</taxon>
        <taxon>Rhizobiaceae</taxon>
        <taxon>Rhizobium/Agrobacterium group</taxon>
        <taxon>Pararhizobium</taxon>
    </lineage>
</organism>
<gene>
    <name evidence="2" type="ORF">FJU11_07280</name>
</gene>
<protein>
    <submittedName>
        <fullName evidence="2">Uncharacterized protein</fullName>
    </submittedName>
</protein>
<keyword evidence="3" id="KW-1185">Reference proteome</keyword>
<keyword evidence="1" id="KW-0812">Transmembrane</keyword>
<feature type="transmembrane region" description="Helical" evidence="1">
    <location>
        <begin position="95"/>
        <end position="115"/>
    </location>
</feature>
<dbReference type="AlphaFoldDB" id="A0A506U5K2"/>
<feature type="transmembrane region" description="Helical" evidence="1">
    <location>
        <begin position="38"/>
        <end position="62"/>
    </location>
</feature>
<proteinExistence type="predicted"/>
<name>A0A506U5K2_9HYPH</name>